<name>A0A4R6DCZ1_9MICO</name>
<dbReference type="InterPro" id="IPR006059">
    <property type="entry name" value="SBP"/>
</dbReference>
<evidence type="ECO:0000313" key="2">
    <source>
        <dbReference type="EMBL" id="TDN42417.1"/>
    </source>
</evidence>
<feature type="chain" id="PRO_5038764735" evidence="1">
    <location>
        <begin position="34"/>
        <end position="433"/>
    </location>
</feature>
<comment type="caution">
    <text evidence="2">The sequence shown here is derived from an EMBL/GenBank/DDBJ whole genome shotgun (WGS) entry which is preliminary data.</text>
</comment>
<dbReference type="PANTHER" id="PTHR43649:SF14">
    <property type="entry name" value="BLR3389 PROTEIN"/>
    <property type="match status" value="1"/>
</dbReference>
<dbReference type="Proteomes" id="UP000295764">
    <property type="component" value="Unassembled WGS sequence"/>
</dbReference>
<dbReference type="InterPro" id="IPR006311">
    <property type="entry name" value="TAT_signal"/>
</dbReference>
<accession>A0A4R6DCZ1</accession>
<protein>
    <submittedName>
        <fullName evidence="2">Carbohydrate ABC transporter substrate-binding protein (CUT1 family)</fullName>
    </submittedName>
</protein>
<dbReference type="Gene3D" id="3.40.190.10">
    <property type="entry name" value="Periplasmic binding protein-like II"/>
    <property type="match status" value="2"/>
</dbReference>
<sequence length="433" mass="46797">MPNPFSRGPAVTRRTALALGGGGLLALTLAACARGSDTQPSAPGTVTLNSDNPTWGPGYAAASAVLAKRIGYRITSRSIASVNNYTQVIRMTAQTDSTTDLIKWTNGYRLQDIARADILTDLNPVWDSAVERGWVDPAQRESFSYRGKAYGVPLYKSYYAVFYSKKAFAEHGISVPTTFDEMLTAAQQLKDAGITPFLSPGATTWEAEIWFMQLLASIDPDYYKAVTTDKASYTDEPAKQAMDLWSSMYADGFFSAPDVTSNDLPGLVSKGKFGMMLYGTWFANTLLAAGLSDADIGFFRVPPRGSAAPAIVVESGSLSVPVKAHRHGAAVDVAENWLATDVQTAWVGFLGDTSPNPHALPKSHLVQDLAKDIAETRPVELTRYWEASPTPLIEGNVQDLGSFMVNPSKANGVATLRSMQNRAVTEWKTWNAA</sequence>
<evidence type="ECO:0000256" key="1">
    <source>
        <dbReference type="SAM" id="SignalP"/>
    </source>
</evidence>
<dbReference type="EMBL" id="SNVW01000012">
    <property type="protein sequence ID" value="TDN42417.1"/>
    <property type="molecule type" value="Genomic_DNA"/>
</dbReference>
<dbReference type="InterPro" id="IPR050490">
    <property type="entry name" value="Bact_solute-bd_prot1"/>
</dbReference>
<dbReference type="PROSITE" id="PS51257">
    <property type="entry name" value="PROKAR_LIPOPROTEIN"/>
    <property type="match status" value="1"/>
</dbReference>
<dbReference type="RefSeq" id="WP_166645764.1">
    <property type="nucleotide sequence ID" value="NZ_SNVW01000012.1"/>
</dbReference>
<dbReference type="Pfam" id="PF01547">
    <property type="entry name" value="SBP_bac_1"/>
    <property type="match status" value="1"/>
</dbReference>
<dbReference type="SUPFAM" id="SSF53850">
    <property type="entry name" value="Periplasmic binding protein-like II"/>
    <property type="match status" value="1"/>
</dbReference>
<proteinExistence type="predicted"/>
<keyword evidence="1" id="KW-0732">Signal</keyword>
<reference evidence="2 3" key="1">
    <citation type="submission" date="2019-03" db="EMBL/GenBank/DDBJ databases">
        <title>Genomic analyses of the natural microbiome of Caenorhabditis elegans.</title>
        <authorList>
            <person name="Samuel B."/>
        </authorList>
    </citation>
    <scope>NUCLEOTIDE SEQUENCE [LARGE SCALE GENOMIC DNA]</scope>
    <source>
        <strain evidence="2 3">JUb65</strain>
    </source>
</reference>
<evidence type="ECO:0000313" key="3">
    <source>
        <dbReference type="Proteomes" id="UP000295764"/>
    </source>
</evidence>
<dbReference type="PANTHER" id="PTHR43649">
    <property type="entry name" value="ARABINOSE-BINDING PROTEIN-RELATED"/>
    <property type="match status" value="1"/>
</dbReference>
<feature type="signal peptide" evidence="1">
    <location>
        <begin position="1"/>
        <end position="33"/>
    </location>
</feature>
<dbReference type="AlphaFoldDB" id="A0A4R6DCZ1"/>
<organism evidence="2 3">
    <name type="scientific">Curtobacterium flaccumfaciens</name>
    <dbReference type="NCBI Taxonomy" id="2035"/>
    <lineage>
        <taxon>Bacteria</taxon>
        <taxon>Bacillati</taxon>
        <taxon>Actinomycetota</taxon>
        <taxon>Actinomycetes</taxon>
        <taxon>Micrococcales</taxon>
        <taxon>Microbacteriaceae</taxon>
        <taxon>Curtobacterium</taxon>
    </lineage>
</organism>
<gene>
    <name evidence="2" type="ORF">EDF64_11260</name>
</gene>
<dbReference type="PROSITE" id="PS51318">
    <property type="entry name" value="TAT"/>
    <property type="match status" value="1"/>
</dbReference>